<dbReference type="InterPro" id="IPR050411">
    <property type="entry name" value="AlphaKG_dependent_hydroxylases"/>
</dbReference>
<dbReference type="InterPro" id="IPR042098">
    <property type="entry name" value="TauD-like_sf"/>
</dbReference>
<dbReference type="EMBL" id="VLTJ01000039">
    <property type="protein sequence ID" value="TSH90580.1"/>
    <property type="molecule type" value="Genomic_DNA"/>
</dbReference>
<comment type="cofactor">
    <cofactor evidence="1">
        <name>Fe(2+)</name>
        <dbReference type="ChEBI" id="CHEBI:29033"/>
    </cofactor>
</comment>
<reference evidence="5 6" key="1">
    <citation type="submission" date="2019-07" db="EMBL/GenBank/DDBJ databases">
        <title>Qingshengfaniella alkalisoli gen. nov., sp. nov., isolated from saline soil.</title>
        <authorList>
            <person name="Xu L."/>
            <person name="Huang X.-X."/>
            <person name="Sun J.-Q."/>
        </authorList>
    </citation>
    <scope>NUCLEOTIDE SEQUENCE [LARGE SCALE GENOMIC DNA]</scope>
    <source>
        <strain evidence="5 6">DSM 27279</strain>
    </source>
</reference>
<evidence type="ECO:0000256" key="2">
    <source>
        <dbReference type="ARBA" id="ARBA00023002"/>
    </source>
</evidence>
<evidence type="ECO:0000256" key="3">
    <source>
        <dbReference type="ARBA" id="ARBA00023194"/>
    </source>
</evidence>
<sequence length="360" mass="40220">MPFCGAPASATSTLSRSTGMRMATTALQREGSLPVWMPQDSRAPTREETLEWLAGHVHDIEATLDREGGVVLRGLTCLADADAFDEAISVVAPHQHDYVGGTSPRTVVRRKVMTATDTPPGWSIALHQEMAYTARPPDRIAFFSEQPAAHGGQTTIADMRKVLGRIPRGFRDLCERHGLQLRRAIPSPENAHLKPGFQKPWTEVFATQDKREVDRIVGEKGWQAQWQADGEILHVWQDLVPPVRRHPVTGEYAWSNFAHFFSPVCMMAWALQDGRVDEYEALAHARRHNPQMLDTMVLGNGDPVPEADALHVYRILHEAEHPAALLPSDIMILDNIHYAHGRRAFSGPRSVLVSLFDRLH</sequence>
<dbReference type="PANTHER" id="PTHR10696">
    <property type="entry name" value="GAMMA-BUTYROBETAINE HYDROXYLASE-RELATED"/>
    <property type="match status" value="1"/>
</dbReference>
<keyword evidence="2" id="KW-0560">Oxidoreductase</keyword>
<dbReference type="GO" id="GO:0017000">
    <property type="term" value="P:antibiotic biosynthetic process"/>
    <property type="evidence" value="ECO:0007669"/>
    <property type="project" value="UniProtKB-KW"/>
</dbReference>
<feature type="domain" description="TauD/TfdA-like" evidence="4">
    <location>
        <begin position="51"/>
        <end position="352"/>
    </location>
</feature>
<accession>A0A556ACH5</accession>
<dbReference type="Proteomes" id="UP000318405">
    <property type="component" value="Unassembled WGS sequence"/>
</dbReference>
<dbReference type="OrthoDB" id="9769888at2"/>
<evidence type="ECO:0000313" key="6">
    <source>
        <dbReference type="Proteomes" id="UP000318405"/>
    </source>
</evidence>
<evidence type="ECO:0000256" key="1">
    <source>
        <dbReference type="ARBA" id="ARBA00001954"/>
    </source>
</evidence>
<keyword evidence="3" id="KW-0045">Antibiotic biosynthesis</keyword>
<name>A0A556ACH5_9BURK</name>
<dbReference type="AlphaFoldDB" id="A0A556ACH5"/>
<organism evidence="5 6">
    <name type="scientific">Verticiella sediminum</name>
    <dbReference type="NCBI Taxonomy" id="1247510"/>
    <lineage>
        <taxon>Bacteria</taxon>
        <taxon>Pseudomonadati</taxon>
        <taxon>Pseudomonadota</taxon>
        <taxon>Betaproteobacteria</taxon>
        <taxon>Burkholderiales</taxon>
        <taxon>Alcaligenaceae</taxon>
        <taxon>Verticiella</taxon>
    </lineage>
</organism>
<proteinExistence type="predicted"/>
<dbReference type="Gene3D" id="3.60.130.10">
    <property type="entry name" value="Clavaminate synthase-like"/>
    <property type="match status" value="1"/>
</dbReference>
<dbReference type="InterPro" id="IPR003819">
    <property type="entry name" value="TauD/TfdA-like"/>
</dbReference>
<keyword evidence="6" id="KW-1185">Reference proteome</keyword>
<dbReference type="SUPFAM" id="SSF51197">
    <property type="entry name" value="Clavaminate synthase-like"/>
    <property type="match status" value="1"/>
</dbReference>
<evidence type="ECO:0000259" key="4">
    <source>
        <dbReference type="Pfam" id="PF02668"/>
    </source>
</evidence>
<gene>
    <name evidence="5" type="ORF">FOZ76_22500</name>
</gene>
<dbReference type="PANTHER" id="PTHR10696:SF56">
    <property type="entry name" value="TAUD_TFDA-LIKE DOMAIN-CONTAINING PROTEIN"/>
    <property type="match status" value="1"/>
</dbReference>
<dbReference type="GO" id="GO:0016706">
    <property type="term" value="F:2-oxoglutarate-dependent dioxygenase activity"/>
    <property type="evidence" value="ECO:0007669"/>
    <property type="project" value="UniProtKB-ARBA"/>
</dbReference>
<comment type="caution">
    <text evidence="5">The sequence shown here is derived from an EMBL/GenBank/DDBJ whole genome shotgun (WGS) entry which is preliminary data.</text>
</comment>
<protein>
    <submittedName>
        <fullName evidence="5">TfdA</fullName>
    </submittedName>
</protein>
<evidence type="ECO:0000313" key="5">
    <source>
        <dbReference type="EMBL" id="TSH90580.1"/>
    </source>
</evidence>
<dbReference type="Pfam" id="PF02668">
    <property type="entry name" value="TauD"/>
    <property type="match status" value="1"/>
</dbReference>